<proteinExistence type="predicted"/>
<comment type="caution">
    <text evidence="2">The sequence shown here is derived from an EMBL/GenBank/DDBJ whole genome shotgun (WGS) entry which is preliminary data.</text>
</comment>
<reference evidence="2" key="1">
    <citation type="submission" date="2018-11" db="EMBL/GenBank/DDBJ databases">
        <authorList>
            <consortium name="Pathogen Informatics"/>
        </authorList>
    </citation>
    <scope>NUCLEOTIDE SEQUENCE</scope>
</reference>
<accession>A0A3S5CJM1</accession>
<evidence type="ECO:0000313" key="2">
    <source>
        <dbReference type="EMBL" id="VEL13701.1"/>
    </source>
</evidence>
<dbReference type="EMBL" id="CAAALY010018647">
    <property type="protein sequence ID" value="VEL13701.1"/>
    <property type="molecule type" value="Genomic_DNA"/>
</dbReference>
<dbReference type="Proteomes" id="UP000784294">
    <property type="component" value="Unassembled WGS sequence"/>
</dbReference>
<protein>
    <recommendedName>
        <fullName evidence="1">Biotin-protein ligase N-terminal domain-containing protein</fullName>
    </recommendedName>
</protein>
<dbReference type="OrthoDB" id="10250105at2759"/>
<dbReference type="InterPro" id="IPR029062">
    <property type="entry name" value="Class_I_gatase-like"/>
</dbReference>
<name>A0A3S5CJM1_9PLAT</name>
<sequence>MPYPPSLLTIAGRLIPKCIYVYSGLGASERCLKQLINCLETFTDRKVVELSADDLLHSNWQNNADLICFSGGYDKGFLSALGMRGCNLVREFVIGGGRYLGICAGAYFASHICEFDKGGENEVIGERQIVLFNGTARGPVYPGFEYKSERGSHAAFLITDDAPCQFPRLVSTYFNGGPAFFSDNWNKTTVLYK</sequence>
<dbReference type="InterPro" id="IPR015834">
    <property type="entry name" value="UCP016642"/>
</dbReference>
<evidence type="ECO:0000313" key="3">
    <source>
        <dbReference type="Proteomes" id="UP000784294"/>
    </source>
</evidence>
<dbReference type="InterPro" id="IPR019197">
    <property type="entry name" value="Biotin-prot_ligase_N"/>
</dbReference>
<dbReference type="Pfam" id="PF09825">
    <property type="entry name" value="BPL_N"/>
    <property type="match status" value="1"/>
</dbReference>
<keyword evidence="3" id="KW-1185">Reference proteome</keyword>
<organism evidence="2 3">
    <name type="scientific">Protopolystoma xenopodis</name>
    <dbReference type="NCBI Taxonomy" id="117903"/>
    <lineage>
        <taxon>Eukaryota</taxon>
        <taxon>Metazoa</taxon>
        <taxon>Spiralia</taxon>
        <taxon>Lophotrochozoa</taxon>
        <taxon>Platyhelminthes</taxon>
        <taxon>Monogenea</taxon>
        <taxon>Polyopisthocotylea</taxon>
        <taxon>Polystomatidea</taxon>
        <taxon>Polystomatidae</taxon>
        <taxon>Protopolystoma</taxon>
    </lineage>
</organism>
<gene>
    <name evidence="2" type="ORF">PXEA_LOCUS7141</name>
</gene>
<dbReference type="PIRSF" id="PIRSF016642">
    <property type="entry name" value="UCP016642"/>
    <property type="match status" value="1"/>
</dbReference>
<dbReference type="AlphaFoldDB" id="A0A3S5CJM1"/>
<evidence type="ECO:0000259" key="1">
    <source>
        <dbReference type="Pfam" id="PF09825"/>
    </source>
</evidence>
<dbReference type="SUPFAM" id="SSF52317">
    <property type="entry name" value="Class I glutamine amidotransferase-like"/>
    <property type="match status" value="1"/>
</dbReference>
<feature type="domain" description="Biotin-protein ligase N-terminal" evidence="1">
    <location>
        <begin position="19"/>
        <end position="188"/>
    </location>
</feature>